<evidence type="ECO:0000313" key="5">
    <source>
        <dbReference type="Proteomes" id="UP000563094"/>
    </source>
</evidence>
<sequence>MTISFYGAAQSVTGSKHLITLENGKRILLDCGLTQGMGAQTDERNSAFDFEPENLTCVILSHAHIDHSGLLPKLVRDGYTGPIYCTPPTLELCRLLLPDSARIQESNKGSDTDSPLYSEEDAEQALQQFQTVPYDKRFQVDEDIELLFTDTGHVLGSAAINLRLKDNGRERTLTFSGDIGRFNNRILNAPQEFPQAEIILCESTYGNRVHDSIENTEDRLEKIVQEVCVERQGKLIIPAFSIGRTQELVYSLNYLAEEGRLPKDVKVFVDSPLSVYATDVMRDHPQHFNETMQAYIKEDPDPFGFPQLHFITEVDDSKELVQFDEPCVIISSSGMMNAGRIQHHLKGNLSDPNSAVLITGYCEPSTLGGKLMNGADKVFIHGEEVAVQAQMIVMKEYSAHGDYGDIAKFLHCQDKEKIQRIFLVHGEVSTMEQLKSDLEEMGYGNVEIPEFRLSYVV</sequence>
<dbReference type="CDD" id="cd16295">
    <property type="entry name" value="TTHA0252-CPSF-like_MBL-fold"/>
    <property type="match status" value="1"/>
</dbReference>
<dbReference type="Pfam" id="PF07521">
    <property type="entry name" value="RMMBL"/>
    <property type="match status" value="1"/>
</dbReference>
<dbReference type="Pfam" id="PF16661">
    <property type="entry name" value="Lactamase_B_6"/>
    <property type="match status" value="1"/>
</dbReference>
<reference evidence="4 5" key="1">
    <citation type="submission" date="2020-08" db="EMBL/GenBank/DDBJ databases">
        <title>Genomic Encyclopedia of Type Strains, Phase IV (KMG-IV): sequencing the most valuable type-strain genomes for metagenomic binning, comparative biology and taxonomic classification.</title>
        <authorList>
            <person name="Goeker M."/>
        </authorList>
    </citation>
    <scope>NUCLEOTIDE SEQUENCE [LARGE SCALE GENOMIC DNA]</scope>
    <source>
        <strain evidence="4 5">DSM 29854</strain>
    </source>
</reference>
<keyword evidence="5" id="KW-1185">Reference proteome</keyword>
<evidence type="ECO:0000256" key="1">
    <source>
        <dbReference type="ARBA" id="ARBA00022801"/>
    </source>
</evidence>
<dbReference type="AlphaFoldDB" id="A0A839GKL7"/>
<dbReference type="InterPro" id="IPR036866">
    <property type="entry name" value="RibonucZ/Hydroxyglut_hydro"/>
</dbReference>
<feature type="domain" description="Beta-Casp" evidence="3">
    <location>
        <begin position="245"/>
        <end position="371"/>
    </location>
</feature>
<dbReference type="EMBL" id="JACJIQ010000021">
    <property type="protein sequence ID" value="MBA9079392.1"/>
    <property type="molecule type" value="Genomic_DNA"/>
</dbReference>
<dbReference type="PANTHER" id="PTHR11203">
    <property type="entry name" value="CLEAVAGE AND POLYADENYLATION SPECIFICITY FACTOR FAMILY MEMBER"/>
    <property type="match status" value="1"/>
</dbReference>
<dbReference type="GO" id="GO:0004521">
    <property type="term" value="F:RNA endonuclease activity"/>
    <property type="evidence" value="ECO:0007669"/>
    <property type="project" value="TreeGrafter"/>
</dbReference>
<dbReference type="SMART" id="SM00849">
    <property type="entry name" value="Lactamase_B"/>
    <property type="match status" value="1"/>
</dbReference>
<name>A0A839GKL7_9BACT</name>
<dbReference type="Gene3D" id="3.40.50.10890">
    <property type="match status" value="1"/>
</dbReference>
<proteinExistence type="predicted"/>
<dbReference type="Pfam" id="PF10996">
    <property type="entry name" value="Beta-Casp"/>
    <property type="match status" value="1"/>
</dbReference>
<dbReference type="RefSeq" id="WP_182514293.1">
    <property type="nucleotide sequence ID" value="NZ_JACJIQ010000021.1"/>
</dbReference>
<dbReference type="InterPro" id="IPR022712">
    <property type="entry name" value="Beta_Casp"/>
</dbReference>
<dbReference type="InterPro" id="IPR001279">
    <property type="entry name" value="Metallo-B-lactamas"/>
</dbReference>
<keyword evidence="1" id="KW-0378">Hydrolase</keyword>
<gene>
    <name evidence="4" type="ORF">FHS90_004127</name>
</gene>
<dbReference type="Gene3D" id="3.60.15.10">
    <property type="entry name" value="Ribonuclease Z/Hydroxyacylglutathione hydrolase-like"/>
    <property type="match status" value="1"/>
</dbReference>
<feature type="domain" description="Metallo-beta-lactamase" evidence="2">
    <location>
        <begin position="13"/>
        <end position="231"/>
    </location>
</feature>
<comment type="caution">
    <text evidence="4">The sequence shown here is derived from an EMBL/GenBank/DDBJ whole genome shotgun (WGS) entry which is preliminary data.</text>
</comment>
<organism evidence="4 5">
    <name type="scientific">Rufibacter quisquiliarum</name>
    <dbReference type="NCBI Taxonomy" id="1549639"/>
    <lineage>
        <taxon>Bacteria</taxon>
        <taxon>Pseudomonadati</taxon>
        <taxon>Bacteroidota</taxon>
        <taxon>Cytophagia</taxon>
        <taxon>Cytophagales</taxon>
        <taxon>Hymenobacteraceae</taxon>
        <taxon>Rufibacter</taxon>
    </lineage>
</organism>
<dbReference type="PANTHER" id="PTHR11203:SF37">
    <property type="entry name" value="INTEGRATOR COMPLEX SUBUNIT 11"/>
    <property type="match status" value="1"/>
</dbReference>
<dbReference type="InterPro" id="IPR011108">
    <property type="entry name" value="RMMBL"/>
</dbReference>
<evidence type="ECO:0000313" key="4">
    <source>
        <dbReference type="EMBL" id="MBA9079392.1"/>
    </source>
</evidence>
<evidence type="ECO:0000259" key="3">
    <source>
        <dbReference type="SMART" id="SM01027"/>
    </source>
</evidence>
<dbReference type="GO" id="GO:0016787">
    <property type="term" value="F:hydrolase activity"/>
    <property type="evidence" value="ECO:0007669"/>
    <property type="project" value="UniProtKB-KW"/>
</dbReference>
<dbReference type="Proteomes" id="UP000563094">
    <property type="component" value="Unassembled WGS sequence"/>
</dbReference>
<protein>
    <submittedName>
        <fullName evidence="4">Metallo-beta-lactamase family protein</fullName>
    </submittedName>
</protein>
<dbReference type="SMART" id="SM01027">
    <property type="entry name" value="Beta-Casp"/>
    <property type="match status" value="1"/>
</dbReference>
<dbReference type="SUPFAM" id="SSF56281">
    <property type="entry name" value="Metallo-hydrolase/oxidoreductase"/>
    <property type="match status" value="1"/>
</dbReference>
<evidence type="ECO:0000259" key="2">
    <source>
        <dbReference type="SMART" id="SM00849"/>
    </source>
</evidence>
<dbReference type="InterPro" id="IPR050698">
    <property type="entry name" value="MBL"/>
</dbReference>
<accession>A0A839GKL7</accession>